<evidence type="ECO:0000313" key="2">
    <source>
        <dbReference type="EMBL" id="ENN75131.1"/>
    </source>
</evidence>
<accession>N6U3D6</accession>
<feature type="region of interest" description="Disordered" evidence="1">
    <location>
        <begin position="374"/>
        <end position="460"/>
    </location>
</feature>
<dbReference type="HOGENOM" id="CLU_528143_0_0_1"/>
<dbReference type="EMBL" id="KB741020">
    <property type="protein sequence ID" value="ENN75131.1"/>
    <property type="molecule type" value="Genomic_DNA"/>
</dbReference>
<protein>
    <submittedName>
        <fullName evidence="2">Uncharacterized protein</fullName>
    </submittedName>
</protein>
<dbReference type="OrthoDB" id="446168at2759"/>
<dbReference type="InterPro" id="IPR048365">
    <property type="entry name" value="TNP-like_RNaseH_N"/>
</dbReference>
<feature type="compositionally biased region" description="Basic residues" evidence="1">
    <location>
        <begin position="408"/>
        <end position="417"/>
    </location>
</feature>
<sequence length="516" mass="58475">MSGPHQDQNSKAEVPKNEPIVEYVIEDSSDEDESSNLKGKMFGYTEGIGSLHQTKKLASKAVIFMVVSHNENWKIPIGIYFIHNPNIKHFADTIEEALTALDAIGVEIISITLNCISPHLNFALAEQLGAEIDPSKPIKYLKPYFIQTGTLEYDIETIGKTLADAMEYLKDENHPEFTECGPVIKFIRVLDVIAQIARVNGSADGIIANISRSNEEVWKPLILNLIRYVKGLKHHTEDTPKHLSLFKIYTTGLIVYFTSLLKLYEKYVNYYDQRLPFLWPSKFALKHIALDIFTNNCSKYHNPTIRMDVYKHLNWYSFSTIIWSQAVYLSCTAEILRILADTRSNENGQIGTTSELKRDWDIRSFFTVLSKKPSAASSSNTNQVKRPSVLLDSDDDDVIKGTPEKAAKVRKAKRKVKVLSSDSEDDGRSKKNASLKKQKVTDTKQENTTKPQLKPISIDSLNQPIKQTEVKCNLTEDIEIGKKPQHASQPKKEKRKKPKHVELGKSMSIKLLKLNI</sequence>
<proteinExistence type="predicted"/>
<feature type="compositionally biased region" description="Basic and acidic residues" evidence="1">
    <location>
        <begin position="398"/>
        <end position="407"/>
    </location>
</feature>
<evidence type="ECO:0000256" key="1">
    <source>
        <dbReference type="SAM" id="MobiDB-lite"/>
    </source>
</evidence>
<name>N6U3D6_DENPD</name>
<dbReference type="AlphaFoldDB" id="N6U3D6"/>
<feature type="compositionally biased region" description="Polar residues" evidence="1">
    <location>
        <begin position="375"/>
        <end position="385"/>
    </location>
</feature>
<organism evidence="2">
    <name type="scientific">Dendroctonus ponderosae</name>
    <name type="common">Mountain pine beetle</name>
    <dbReference type="NCBI Taxonomy" id="77166"/>
    <lineage>
        <taxon>Eukaryota</taxon>
        <taxon>Metazoa</taxon>
        <taxon>Ecdysozoa</taxon>
        <taxon>Arthropoda</taxon>
        <taxon>Hexapoda</taxon>
        <taxon>Insecta</taxon>
        <taxon>Pterygota</taxon>
        <taxon>Neoptera</taxon>
        <taxon>Endopterygota</taxon>
        <taxon>Coleoptera</taxon>
        <taxon>Polyphaga</taxon>
        <taxon>Cucujiformia</taxon>
        <taxon>Curculionidae</taxon>
        <taxon>Scolytinae</taxon>
        <taxon>Dendroctonus</taxon>
    </lineage>
</organism>
<feature type="non-terminal residue" evidence="2">
    <location>
        <position position="1"/>
    </location>
</feature>
<feature type="region of interest" description="Disordered" evidence="1">
    <location>
        <begin position="477"/>
        <end position="505"/>
    </location>
</feature>
<reference evidence="2" key="1">
    <citation type="journal article" date="2013" name="Genome Biol.">
        <title>Draft genome of the mountain pine beetle, Dendroctonus ponderosae Hopkins, a major forest pest.</title>
        <authorList>
            <person name="Keeling C.I."/>
            <person name="Yuen M.M."/>
            <person name="Liao N.Y."/>
            <person name="Docking T.R."/>
            <person name="Chan S.K."/>
            <person name="Taylor G.A."/>
            <person name="Palmquist D.L."/>
            <person name="Jackman S.D."/>
            <person name="Nguyen A."/>
            <person name="Li M."/>
            <person name="Henderson H."/>
            <person name="Janes J.K."/>
            <person name="Zhao Y."/>
            <person name="Pandoh P."/>
            <person name="Moore R."/>
            <person name="Sperling F.A."/>
            <person name="Huber D.P."/>
            <person name="Birol I."/>
            <person name="Jones S.J."/>
            <person name="Bohlmann J."/>
        </authorList>
    </citation>
    <scope>NUCLEOTIDE SEQUENCE</scope>
</reference>
<dbReference type="Pfam" id="PF21787">
    <property type="entry name" value="TNP-like_RNaseH_N"/>
    <property type="match status" value="1"/>
</dbReference>
<gene>
    <name evidence="2" type="ORF">YQE_08311</name>
</gene>